<comment type="caution">
    <text evidence="2">The sequence shown here is derived from an EMBL/GenBank/DDBJ whole genome shotgun (WGS) entry which is preliminary data.</text>
</comment>
<proteinExistence type="predicted"/>
<accession>V5G022</accession>
<dbReference type="EMBL" id="BAUL01000210">
    <property type="protein sequence ID" value="GAD97688.1"/>
    <property type="molecule type" value="Genomic_DNA"/>
</dbReference>
<protein>
    <submittedName>
        <fullName evidence="2">Uncharacterized protein</fullName>
    </submittedName>
</protein>
<dbReference type="OrthoDB" id="3598923at2759"/>
<reference evidence="3" key="1">
    <citation type="journal article" date="2014" name="Genome Announc.">
        <title>Draft genome sequence of the formaldehyde-resistant fungus Byssochlamys spectabilis No. 5 (anamorph Paecilomyces variotii No. 5) (NBRC109023).</title>
        <authorList>
            <person name="Oka T."/>
            <person name="Ekino K."/>
            <person name="Fukuda K."/>
            <person name="Nomura Y."/>
        </authorList>
    </citation>
    <scope>NUCLEOTIDE SEQUENCE [LARGE SCALE GENOMIC DNA]</scope>
    <source>
        <strain evidence="3">No. 5 / NBRC 109023</strain>
    </source>
</reference>
<name>V5G022_BYSSN</name>
<keyword evidence="1" id="KW-0732">Signal</keyword>
<dbReference type="InParanoid" id="V5G022"/>
<evidence type="ECO:0000313" key="3">
    <source>
        <dbReference type="Proteomes" id="UP000018001"/>
    </source>
</evidence>
<dbReference type="Proteomes" id="UP000018001">
    <property type="component" value="Unassembled WGS sequence"/>
</dbReference>
<feature type="chain" id="PRO_5004733385" evidence="1">
    <location>
        <begin position="19"/>
        <end position="125"/>
    </location>
</feature>
<feature type="signal peptide" evidence="1">
    <location>
        <begin position="1"/>
        <end position="18"/>
    </location>
</feature>
<evidence type="ECO:0000313" key="2">
    <source>
        <dbReference type="EMBL" id="GAD97688.1"/>
    </source>
</evidence>
<organism evidence="2 3">
    <name type="scientific">Byssochlamys spectabilis (strain No. 5 / NBRC 109023)</name>
    <name type="common">Paecilomyces variotii</name>
    <dbReference type="NCBI Taxonomy" id="1356009"/>
    <lineage>
        <taxon>Eukaryota</taxon>
        <taxon>Fungi</taxon>
        <taxon>Dikarya</taxon>
        <taxon>Ascomycota</taxon>
        <taxon>Pezizomycotina</taxon>
        <taxon>Eurotiomycetes</taxon>
        <taxon>Eurotiomycetidae</taxon>
        <taxon>Eurotiales</taxon>
        <taxon>Thermoascaceae</taxon>
        <taxon>Paecilomyces</taxon>
    </lineage>
</organism>
<dbReference type="AlphaFoldDB" id="V5G022"/>
<gene>
    <name evidence="2" type="ORF">PVAR5_6368</name>
</gene>
<dbReference type="eggNOG" id="ENOG502SV11">
    <property type="taxonomic scope" value="Eukaryota"/>
</dbReference>
<dbReference type="HOGENOM" id="CLU_149544_0_0_1"/>
<keyword evidence="3" id="KW-1185">Reference proteome</keyword>
<evidence type="ECO:0000256" key="1">
    <source>
        <dbReference type="SAM" id="SignalP"/>
    </source>
</evidence>
<sequence>MHLGKSLALLSLGSGALSFKIRAFSGEDCSGDAQEVNVWDNTCRNTNVPATRSFRVLAYGAHRQRAAFYEGGQCIGGQQWTDYWADGGSDTFKKDACITLNFDASAYGYVEMTSPEVSAFEMHRL</sequence>